<dbReference type="Gramene" id="ONIVA01G26440.1">
    <property type="protein sequence ID" value="ONIVA01G26440.1"/>
    <property type="gene ID" value="ONIVA01G26440"/>
</dbReference>
<proteinExistence type="predicted"/>
<dbReference type="AlphaFoldDB" id="A0A0E0FPR6"/>
<accession>A0A0E0FPR6</accession>
<dbReference type="OMA" id="TCGRHER"/>
<evidence type="ECO:0000313" key="2">
    <source>
        <dbReference type="Proteomes" id="UP000006591"/>
    </source>
</evidence>
<reference evidence="1" key="2">
    <citation type="submission" date="2018-04" db="EMBL/GenBank/DDBJ databases">
        <title>OnivRS2 (Oryza nivara Reference Sequence Version 2).</title>
        <authorList>
            <person name="Zhang J."/>
            <person name="Kudrna D."/>
            <person name="Lee S."/>
            <person name="Talag J."/>
            <person name="Rajasekar S."/>
            <person name="Welchert J."/>
            <person name="Hsing Y.-I."/>
            <person name="Wing R.A."/>
        </authorList>
    </citation>
    <scope>NUCLEOTIDE SEQUENCE [LARGE SCALE GENOMIC DNA]</scope>
</reference>
<dbReference type="EnsemblPlants" id="ONIVA01G26440.1">
    <property type="protein sequence ID" value="ONIVA01G26440.1"/>
    <property type="gene ID" value="ONIVA01G26440"/>
</dbReference>
<sequence>MGSMGAAAHVDATQAGVHASWRGSTCFGRWYTAGALNGGEDVWLQIPEIPHRAIGPEEGEADPKTDPPKCSVISGPGTENIFRPIKHPMLMHTGYNQRGPWMRKVSTLAPDKRGDRIQTCGRHERMHVFNVSRGSKLINDSVNRSEHPKASLPVIRPPKPIHAYALPAASKGD</sequence>
<name>A0A0E0FPR6_ORYNI</name>
<keyword evidence="2" id="KW-1185">Reference proteome</keyword>
<protein>
    <submittedName>
        <fullName evidence="1">Uncharacterized protein</fullName>
    </submittedName>
</protein>
<dbReference type="HOGENOM" id="CLU_1743293_0_0_1"/>
<reference evidence="1" key="1">
    <citation type="submission" date="2015-04" db="UniProtKB">
        <authorList>
            <consortium name="EnsemblPlants"/>
        </authorList>
    </citation>
    <scope>IDENTIFICATION</scope>
    <source>
        <strain evidence="1">SL10</strain>
    </source>
</reference>
<organism evidence="1">
    <name type="scientific">Oryza nivara</name>
    <name type="common">Indian wild rice</name>
    <name type="synonym">Oryza sativa f. spontanea</name>
    <dbReference type="NCBI Taxonomy" id="4536"/>
    <lineage>
        <taxon>Eukaryota</taxon>
        <taxon>Viridiplantae</taxon>
        <taxon>Streptophyta</taxon>
        <taxon>Embryophyta</taxon>
        <taxon>Tracheophyta</taxon>
        <taxon>Spermatophyta</taxon>
        <taxon>Magnoliopsida</taxon>
        <taxon>Liliopsida</taxon>
        <taxon>Poales</taxon>
        <taxon>Poaceae</taxon>
        <taxon>BOP clade</taxon>
        <taxon>Oryzoideae</taxon>
        <taxon>Oryzeae</taxon>
        <taxon>Oryzinae</taxon>
        <taxon>Oryza</taxon>
    </lineage>
</organism>
<evidence type="ECO:0000313" key="1">
    <source>
        <dbReference type="EnsemblPlants" id="ONIVA01G26440.1"/>
    </source>
</evidence>
<dbReference type="Proteomes" id="UP000006591">
    <property type="component" value="Chromosome 1"/>
</dbReference>